<dbReference type="PROSITE" id="PS51450">
    <property type="entry name" value="LRR"/>
    <property type="match status" value="5"/>
</dbReference>
<sequence>MKRIVIIFTGLLIFSIAFTMIYSYSYQMSQAVQFEDENLEEVIRDELSVPEDDLTVGMLSNVTSLEAKGADITSLRGIEHLTELETLDLEDNFVEDVRPLQNLSELEILNLRNNEITSLEAIHFDSLRGLENLKELSLRHNVKRPDPDDGSYQYRIEDISILAGFTSLEKLSLRDNHIQDATPLNTLINLEELDLSQNPLKNGDVQFLENFENLSHLNLRESNIQDIQFLEDLDELTYLNLHSNEKIYNFTPIQDLVGLETLIIPNVPIGEHIEVLENLTNLTRLNVRNTGIEDVSVIGHLMENGALQDQPSLEVEAIIDLTENPISVEKEGQASGYAPIRDYWDNISVREPENLLSPKDQELYINEYMASNGETISDDEGNYHDWIELYNPTDESIELSGYYLSDDETNPTRWEIPEDVVIEADDYIVIWASGEDRLDNNGMHHTNFSISRQGEPIILMGPDGETTIDFIAQREVPRDRSFGRMPDGDDQLTYFNSPTPGDENDDDGFDEVLSTPRFSHQGGFYEQSFDLEIESDEGTEIYYTLDGSEPTEDSKLYDGVLSIEETLSEELPKVQTVRAVTRGDSGELSEIATHSYFVGRDVHNRFNFPVISLNTDSDNLFDEEIGIYAEGNYENRGREWEHPMAFELYEPNGVLGISQNLGVRIHGGITRNRDQKSLRFYARGSYDEDDWMHYEFFPSLQAYGDSDEEIDAFKRILLRNSGNDHNDLSFRDAFMQSLVEDIGNFAPQASRPAIAFINGEYWGIYNIRERQDEYYLESHYDGVNPDNVTILEEGSADFDKGNPDGQAHYHDMIEYIEQNGLEEDEHYQYIQTLMDVDNYMDYIISQVYLANSDWPHNNIRFWRYLTDEYDPDAVEGRDGRWRWLLYDTDHGFEMYTSDDRRDNTRGVVHDTVEWILHPEESTFLIRHLLENDEFNEEFKSRFIDYLNIHFNTDRVLHQIQQFEALYEDEMGLHLKRWDINHHDVDEWYESIDTLRYFAEERPSIVRSYLDDHFGLGESFELNIEHEQRHKGTVLVNGQDPFMYEDVDYDWIWQGIYYESTPIHIEPQAEEGYEFIGWENDEYDKDEEIVVSSDTLLQPIFEEIDTTYYVSEAEGVRNARILNYILSYTLALLLGALSVWTLAYFAPKHRQSLIKAVVILLFLVSIGVSIPILVEFTNVGFALLTDAFSIGIFMIVFSLGGLLGLLLPKNTKEIRVFNA</sequence>
<keyword evidence="2" id="KW-0677">Repeat</keyword>
<dbReference type="InterPro" id="IPR003591">
    <property type="entry name" value="Leu-rich_rpt_typical-subtyp"/>
</dbReference>
<evidence type="ECO:0000313" key="5">
    <source>
        <dbReference type="EMBL" id="SDB81135.1"/>
    </source>
</evidence>
<evidence type="ECO:0000256" key="3">
    <source>
        <dbReference type="SAM" id="Phobius"/>
    </source>
</evidence>
<dbReference type="Pfam" id="PF13287">
    <property type="entry name" value="Fn3_assoc"/>
    <property type="match status" value="1"/>
</dbReference>
<dbReference type="InterPro" id="IPR014867">
    <property type="entry name" value="Spore_coat_CotH_CotH2/3/7"/>
</dbReference>
<keyword evidence="6" id="KW-1185">Reference proteome</keyword>
<dbReference type="Proteomes" id="UP000242949">
    <property type="component" value="Unassembled WGS sequence"/>
</dbReference>
<dbReference type="SMART" id="SM00365">
    <property type="entry name" value="LRR_SD22"/>
    <property type="match status" value="6"/>
</dbReference>
<feature type="transmembrane region" description="Helical" evidence="3">
    <location>
        <begin position="1152"/>
        <end position="1173"/>
    </location>
</feature>
<protein>
    <submittedName>
        <fullName evidence="5">Leucine rich repeat-containing protein</fullName>
    </submittedName>
</protein>
<dbReference type="Pfam" id="PF08757">
    <property type="entry name" value="CotH"/>
    <property type="match status" value="1"/>
</dbReference>
<dbReference type="InterPro" id="IPR001611">
    <property type="entry name" value="Leu-rich_rpt"/>
</dbReference>
<dbReference type="InterPro" id="IPR050836">
    <property type="entry name" value="SDS22/Internalin_LRR"/>
</dbReference>
<dbReference type="PANTHER" id="PTHR46652">
    <property type="entry name" value="LEUCINE-RICH REPEAT AND IQ DOMAIN-CONTAINING PROTEIN 1-RELATED"/>
    <property type="match status" value="1"/>
</dbReference>
<keyword evidence="1" id="KW-0433">Leucine-rich repeat</keyword>
<dbReference type="OrthoDB" id="9806464at2"/>
<feature type="transmembrane region" description="Helical" evidence="3">
    <location>
        <begin position="1124"/>
        <end position="1145"/>
    </location>
</feature>
<feature type="transmembrane region" description="Helical" evidence="3">
    <location>
        <begin position="1179"/>
        <end position="1206"/>
    </location>
</feature>
<evidence type="ECO:0000313" key="6">
    <source>
        <dbReference type="Proteomes" id="UP000242949"/>
    </source>
</evidence>
<evidence type="ECO:0000256" key="1">
    <source>
        <dbReference type="ARBA" id="ARBA00022614"/>
    </source>
</evidence>
<keyword evidence="3" id="KW-0812">Transmembrane</keyword>
<dbReference type="Gene3D" id="2.60.40.1260">
    <property type="entry name" value="Lamin Tail domain"/>
    <property type="match status" value="1"/>
</dbReference>
<evidence type="ECO:0000256" key="2">
    <source>
        <dbReference type="ARBA" id="ARBA00022737"/>
    </source>
</evidence>
<name>A0A1G6GHA6_9BACI</name>
<keyword evidence="3" id="KW-0472">Membrane</keyword>
<dbReference type="Pfam" id="PF12799">
    <property type="entry name" value="LRR_4"/>
    <property type="match status" value="1"/>
</dbReference>
<organism evidence="5 6">
    <name type="scientific">Pelagirhabdus alkalitolerans</name>
    <dbReference type="NCBI Taxonomy" id="1612202"/>
    <lineage>
        <taxon>Bacteria</taxon>
        <taxon>Bacillati</taxon>
        <taxon>Bacillota</taxon>
        <taxon>Bacilli</taxon>
        <taxon>Bacillales</taxon>
        <taxon>Bacillaceae</taxon>
        <taxon>Pelagirhabdus</taxon>
    </lineage>
</organism>
<dbReference type="AlphaFoldDB" id="A0A1G6GHA6"/>
<dbReference type="SUPFAM" id="SSF74853">
    <property type="entry name" value="Lamin A/C globular tail domain"/>
    <property type="match status" value="1"/>
</dbReference>
<dbReference type="STRING" id="1612202.SAMN05421734_10151"/>
<dbReference type="Pfam" id="PF13855">
    <property type="entry name" value="LRR_8"/>
    <property type="match status" value="1"/>
</dbReference>
<gene>
    <name evidence="5" type="ORF">SAMN05421734_10151</name>
</gene>
<dbReference type="InterPro" id="IPR026876">
    <property type="entry name" value="Fn3_assoc_repeat"/>
</dbReference>
<dbReference type="PANTHER" id="PTHR46652:SF3">
    <property type="entry name" value="LEUCINE-RICH REPEAT-CONTAINING PROTEIN 9"/>
    <property type="match status" value="1"/>
</dbReference>
<keyword evidence="3" id="KW-1133">Transmembrane helix</keyword>
<proteinExistence type="predicted"/>
<dbReference type="SMART" id="SM00369">
    <property type="entry name" value="LRR_TYP"/>
    <property type="match status" value="3"/>
</dbReference>
<dbReference type="InterPro" id="IPR025875">
    <property type="entry name" value="Leu-rich_rpt_4"/>
</dbReference>
<dbReference type="RefSeq" id="WP_090791598.1">
    <property type="nucleotide sequence ID" value="NZ_FMYI01000001.1"/>
</dbReference>
<feature type="domain" description="LTD" evidence="4">
    <location>
        <begin position="350"/>
        <end position="524"/>
    </location>
</feature>
<dbReference type="InterPro" id="IPR032675">
    <property type="entry name" value="LRR_dom_sf"/>
</dbReference>
<dbReference type="InterPro" id="IPR036415">
    <property type="entry name" value="Lamin_tail_dom_sf"/>
</dbReference>
<dbReference type="Pfam" id="PF00932">
    <property type="entry name" value="LTD"/>
    <property type="match status" value="1"/>
</dbReference>
<evidence type="ECO:0000259" key="4">
    <source>
        <dbReference type="PROSITE" id="PS51841"/>
    </source>
</evidence>
<accession>A0A1G6GHA6</accession>
<dbReference type="PROSITE" id="PS51841">
    <property type="entry name" value="LTD"/>
    <property type="match status" value="1"/>
</dbReference>
<dbReference type="SUPFAM" id="SSF52058">
    <property type="entry name" value="L domain-like"/>
    <property type="match status" value="1"/>
</dbReference>
<dbReference type="Gene3D" id="3.80.10.10">
    <property type="entry name" value="Ribonuclease Inhibitor"/>
    <property type="match status" value="2"/>
</dbReference>
<reference evidence="6" key="1">
    <citation type="submission" date="2016-09" db="EMBL/GenBank/DDBJ databases">
        <authorList>
            <person name="Varghese N."/>
            <person name="Submissions S."/>
        </authorList>
    </citation>
    <scope>NUCLEOTIDE SEQUENCE [LARGE SCALE GENOMIC DNA]</scope>
    <source>
        <strain evidence="6">S5</strain>
    </source>
</reference>
<dbReference type="InterPro" id="IPR001322">
    <property type="entry name" value="Lamin_tail_dom"/>
</dbReference>
<dbReference type="EMBL" id="FMYI01000001">
    <property type="protein sequence ID" value="SDB81135.1"/>
    <property type="molecule type" value="Genomic_DNA"/>
</dbReference>